<keyword evidence="3" id="KW-1185">Reference proteome</keyword>
<dbReference type="Gene3D" id="1.10.472.10">
    <property type="entry name" value="Cyclin-like"/>
    <property type="match status" value="2"/>
</dbReference>
<reference evidence="2 3" key="1">
    <citation type="submission" date="2017-03" db="EMBL/GenBank/DDBJ databases">
        <title>Genomes of endolithic fungi from Antarctica.</title>
        <authorList>
            <person name="Coleine C."/>
            <person name="Masonjones S."/>
            <person name="Stajich J.E."/>
        </authorList>
    </citation>
    <scope>NUCLEOTIDE SEQUENCE [LARGE SCALE GENOMIC DNA]</scope>
    <source>
        <strain evidence="2 3">CCFEE 5184</strain>
    </source>
</reference>
<dbReference type="SUPFAM" id="SSF47954">
    <property type="entry name" value="Cyclin-like"/>
    <property type="match status" value="2"/>
</dbReference>
<evidence type="ECO:0000256" key="1">
    <source>
        <dbReference type="SAM" id="MobiDB-lite"/>
    </source>
</evidence>
<feature type="region of interest" description="Disordered" evidence="1">
    <location>
        <begin position="319"/>
        <end position="357"/>
    </location>
</feature>
<proteinExistence type="predicted"/>
<sequence>MSDAEMDISSPSTKSDSPPAEAGIEGPGPSSPSPAESTPIKGKASPKKATPKKRAAEKASEDDEEGGEGSEDGESLKKKQKSAKGRPGKERQRKAPPAKPKNARVIGRNYDECSKEDKALLDMRDAGKGWPEIRAGWEKLTGDKTGHSTLPNRYARLKSNFVVIKEEDNQHLLKAKIEVEAAFEKEKWGLIATAMEKNGTDLYKGEVLQKQYKKLMLEANIAPPPGVKSKDFESEEEMVFVDWEAHGICKFWMLGGAKRCYANPCKWIHPPESEVKSLWDDPAARWPYIVRERPAQEAPAVPLSVSEHESKLELSPISPPQVLHKQPAPTAPASGWAAPTEQQRQQHAAGAPVLKKRAVTPPWLKSKAPLVAEAARSERQNTLSFAKSVVQSVDSLPDNRPDTRSSTAEQHPTSDPPQHRDGKTAMSANRQPLGRPNRLFARPALPTPDNSSSPAAFPTAGARTVWRRPEATQQPTLDQDAMMELDSSPPRPGGFWAKQREKQGGSEQSEVGSEVQMEARGMRLAKSAPAKTSTGVHMLPPPRPLPTPHKRSKSPPTAIIIASSPEQAAQIVSELDKMGALKRMSNGEAKIIGPHPSTIRVAARYASQAAVENALHPATVLDVQERSLAEAREDSVRLQGVTWLDTTRRALQLPIRSFTTACSYFHYFRLAHPGAMDYAWADAAAAALLVSCKAEDTLKKSRDILAAAYNVKAGSHDALSADDVVFEAPSRIVIGLERLMLESSSFDFRSKYPHKLLVKVCKSLPESEEKKQVSSVAWSVVTDLHRTFASLKQSTATVALASLELAAHLQASASGNGTSVVREQLKNMDIGKWSSSREEIMETLLDLLDLYTHHTTSTILGTKYSLDDFLRIRLALNKECNDKSIPRFTIAPEHVISNGQQGATLRVANGHPTPVSPPQPDTHPAQAQQSTNGILPYPAIPEGGGTLRFMLNPQLAAEEKTEVQKFYVEEWEEYDEEIEVPIPAPARPPKARATSKDRHSNHGGREHGQAKDRTERHPPRPARERERERDLSQRSSIDDRRPQPADDKRSIDEKRSREDLRERDRDRERDRPRDRNRERDRGDRDYERDRVRTKDRDRDRERRYEDRRYEERDRYDRRDGGRRYDDYERRHEGR</sequence>
<dbReference type="EMBL" id="NAJQ01000001">
    <property type="protein sequence ID" value="TKA83967.1"/>
    <property type="molecule type" value="Genomic_DNA"/>
</dbReference>
<dbReference type="OrthoDB" id="4951845at2759"/>
<feature type="region of interest" description="Disordered" evidence="1">
    <location>
        <begin position="907"/>
        <end position="934"/>
    </location>
</feature>
<accession>A0A4U0Y398</accession>
<protein>
    <recommendedName>
        <fullName evidence="4">C3H1-type domain-containing protein</fullName>
    </recommendedName>
</protein>
<feature type="compositionally biased region" description="Basic residues" evidence="1">
    <location>
        <begin position="78"/>
        <end position="96"/>
    </location>
</feature>
<feature type="region of interest" description="Disordered" evidence="1">
    <location>
        <begin position="979"/>
        <end position="1134"/>
    </location>
</feature>
<feature type="compositionally biased region" description="Acidic residues" evidence="1">
    <location>
        <begin position="60"/>
        <end position="73"/>
    </location>
</feature>
<dbReference type="InterPro" id="IPR036915">
    <property type="entry name" value="Cyclin-like_sf"/>
</dbReference>
<dbReference type="GO" id="GO:0016538">
    <property type="term" value="F:cyclin-dependent protein serine/threonine kinase regulator activity"/>
    <property type="evidence" value="ECO:0007669"/>
    <property type="project" value="InterPro"/>
</dbReference>
<dbReference type="AlphaFoldDB" id="A0A4U0Y398"/>
<feature type="region of interest" description="Disordered" evidence="1">
    <location>
        <begin position="526"/>
        <end position="554"/>
    </location>
</feature>
<feature type="region of interest" description="Disordered" evidence="1">
    <location>
        <begin position="389"/>
        <end position="513"/>
    </location>
</feature>
<dbReference type="STRING" id="329884.A0A4U0Y398"/>
<dbReference type="GO" id="GO:0006357">
    <property type="term" value="P:regulation of transcription by RNA polymerase II"/>
    <property type="evidence" value="ECO:0007669"/>
    <property type="project" value="InterPro"/>
</dbReference>
<dbReference type="PANTHER" id="PTHR10026">
    <property type="entry name" value="CYCLIN"/>
    <property type="match status" value="1"/>
</dbReference>
<name>A0A4U0Y398_9PEZI</name>
<feature type="compositionally biased region" description="Basic residues" evidence="1">
    <location>
        <begin position="44"/>
        <end position="53"/>
    </location>
</feature>
<feature type="compositionally biased region" description="Basic and acidic residues" evidence="1">
    <location>
        <begin position="994"/>
        <end position="1134"/>
    </location>
</feature>
<feature type="region of interest" description="Disordered" evidence="1">
    <location>
        <begin position="1"/>
        <end position="110"/>
    </location>
</feature>
<gene>
    <name evidence="2" type="ORF">B0A55_00212</name>
</gene>
<dbReference type="Proteomes" id="UP000309340">
    <property type="component" value="Unassembled WGS sequence"/>
</dbReference>
<feature type="compositionally biased region" description="Polar residues" evidence="1">
    <location>
        <begin position="404"/>
        <end position="413"/>
    </location>
</feature>
<organism evidence="2 3">
    <name type="scientific">Friedmanniomyces simplex</name>
    <dbReference type="NCBI Taxonomy" id="329884"/>
    <lineage>
        <taxon>Eukaryota</taxon>
        <taxon>Fungi</taxon>
        <taxon>Dikarya</taxon>
        <taxon>Ascomycota</taxon>
        <taxon>Pezizomycotina</taxon>
        <taxon>Dothideomycetes</taxon>
        <taxon>Dothideomycetidae</taxon>
        <taxon>Mycosphaerellales</taxon>
        <taxon>Teratosphaeriaceae</taxon>
        <taxon>Friedmanniomyces</taxon>
    </lineage>
</organism>
<evidence type="ECO:0000313" key="3">
    <source>
        <dbReference type="Proteomes" id="UP000309340"/>
    </source>
</evidence>
<evidence type="ECO:0008006" key="4">
    <source>
        <dbReference type="Google" id="ProtNLM"/>
    </source>
</evidence>
<feature type="compositionally biased region" description="Low complexity" evidence="1">
    <location>
        <begin position="18"/>
        <end position="37"/>
    </location>
</feature>
<evidence type="ECO:0000313" key="2">
    <source>
        <dbReference type="EMBL" id="TKA83967.1"/>
    </source>
</evidence>
<dbReference type="InterPro" id="IPR043198">
    <property type="entry name" value="Cyclin/Ssn8"/>
</dbReference>
<comment type="caution">
    <text evidence="2">The sequence shown here is derived from an EMBL/GenBank/DDBJ whole genome shotgun (WGS) entry which is preliminary data.</text>
</comment>